<dbReference type="EMBL" id="FRBY01000005">
    <property type="protein sequence ID" value="SHM64621.1"/>
    <property type="molecule type" value="Genomic_DNA"/>
</dbReference>
<evidence type="ECO:0000313" key="2">
    <source>
        <dbReference type="EMBL" id="SHM64621.1"/>
    </source>
</evidence>
<sequence>MKKRILILVIVLLTVFSNQKVSAQSYKSEHLSFYNFVFPDSYIPKGYRTYTVKMNLSNRPIAILIDGEKKGGRGPLSYNEFFKEEYLVRPLSGTETEINYKGEVIPSIADLGYRNPSSAKAEDHLVLDVLIDHIAYAAEIQETKSAEKPFGYEMYYQYNVFFKFKNSVTDAVVLEKSFFVKQRMSATSASQGTIFNFKTRPEAVNYLTENADKNLIYNELVTDIQRYMKSRVVSWVGVAYYQDTYLFSRISKEDKNPLFQKLNQDVDAMESWSKSKPEPTVDDALLASNTDFIEKNNLIIQDNSEAFHGDVNLRDYKNFINKKRIFTDFILKMDGYSKQLDASDKGQKAAIWACYINIASSFAVLNNYKSSLEFLEKARSLDYQERKVQEVEKEIKDKQAKLNIFYAADGAVKNDVNNSYIKYLNL</sequence>
<proteinExistence type="predicted"/>
<dbReference type="OrthoDB" id="1321475at2"/>
<reference evidence="3" key="1">
    <citation type="submission" date="2016-11" db="EMBL/GenBank/DDBJ databases">
        <authorList>
            <person name="Varghese N."/>
            <person name="Submissions S."/>
        </authorList>
    </citation>
    <scope>NUCLEOTIDE SEQUENCE [LARGE SCALE GENOMIC DNA]</scope>
    <source>
        <strain evidence="3">DSM 1811</strain>
    </source>
</reference>
<keyword evidence="3" id="KW-1185">Reference proteome</keyword>
<dbReference type="Proteomes" id="UP000184121">
    <property type="component" value="Unassembled WGS sequence"/>
</dbReference>
<protein>
    <recommendedName>
        <fullName evidence="4">Tetratricopeptide repeat-containing protein</fullName>
    </recommendedName>
</protein>
<dbReference type="STRING" id="29534.SAMN05444366_3811"/>
<keyword evidence="1" id="KW-0732">Signal</keyword>
<gene>
    <name evidence="2" type="ORF">SAMN05444366_3811</name>
</gene>
<evidence type="ECO:0008006" key="4">
    <source>
        <dbReference type="Google" id="ProtNLM"/>
    </source>
</evidence>
<name>A0A1M7KH31_9FLAO</name>
<evidence type="ECO:0000313" key="3">
    <source>
        <dbReference type="Proteomes" id="UP000184121"/>
    </source>
</evidence>
<dbReference type="AlphaFoldDB" id="A0A1M7KH31"/>
<dbReference type="RefSeq" id="WP_072974886.1">
    <property type="nucleotide sequence ID" value="NZ_FRBY01000005.1"/>
</dbReference>
<feature type="signal peptide" evidence="1">
    <location>
        <begin position="1"/>
        <end position="23"/>
    </location>
</feature>
<evidence type="ECO:0000256" key="1">
    <source>
        <dbReference type="SAM" id="SignalP"/>
    </source>
</evidence>
<organism evidence="2 3">
    <name type="scientific">Flavobacterium saccharophilum</name>
    <dbReference type="NCBI Taxonomy" id="29534"/>
    <lineage>
        <taxon>Bacteria</taxon>
        <taxon>Pseudomonadati</taxon>
        <taxon>Bacteroidota</taxon>
        <taxon>Flavobacteriia</taxon>
        <taxon>Flavobacteriales</taxon>
        <taxon>Flavobacteriaceae</taxon>
        <taxon>Flavobacterium</taxon>
    </lineage>
</organism>
<feature type="chain" id="PRO_5012997650" description="Tetratricopeptide repeat-containing protein" evidence="1">
    <location>
        <begin position="24"/>
        <end position="426"/>
    </location>
</feature>
<accession>A0A1M7KH31</accession>